<organism evidence="2 3">
    <name type="scientific">Crenobacter oryzisoli</name>
    <dbReference type="NCBI Taxonomy" id="3056844"/>
    <lineage>
        <taxon>Bacteria</taxon>
        <taxon>Pseudomonadati</taxon>
        <taxon>Pseudomonadota</taxon>
        <taxon>Betaproteobacteria</taxon>
        <taxon>Neisseriales</taxon>
        <taxon>Neisseriaceae</taxon>
        <taxon>Crenobacter</taxon>
    </lineage>
</organism>
<dbReference type="EMBL" id="JAUEDK010000022">
    <property type="protein sequence ID" value="MDN0075828.1"/>
    <property type="molecule type" value="Genomic_DNA"/>
</dbReference>
<dbReference type="Proteomes" id="UP001168540">
    <property type="component" value="Unassembled WGS sequence"/>
</dbReference>
<dbReference type="InterPro" id="IPR020036">
    <property type="entry name" value="PseH"/>
</dbReference>
<dbReference type="PANTHER" id="PTHR43415:SF3">
    <property type="entry name" value="GNAT-FAMILY ACETYLTRANSFERASE"/>
    <property type="match status" value="1"/>
</dbReference>
<protein>
    <submittedName>
        <fullName evidence="2">UDP-4-amino-4, 6-dideoxy-N-acetyl-beta-L-altrosamine N-acetyltransferase</fullName>
        <ecNumber evidence="2">2.3.1.202</ecNumber>
    </submittedName>
</protein>
<evidence type="ECO:0000313" key="3">
    <source>
        <dbReference type="Proteomes" id="UP001168540"/>
    </source>
</evidence>
<proteinExistence type="predicted"/>
<dbReference type="InterPro" id="IPR000182">
    <property type="entry name" value="GNAT_dom"/>
</dbReference>
<keyword evidence="3" id="KW-1185">Reference proteome</keyword>
<dbReference type="RefSeq" id="WP_289830470.1">
    <property type="nucleotide sequence ID" value="NZ_JAUEDK010000022.1"/>
</dbReference>
<feature type="domain" description="N-acetyltransferase" evidence="1">
    <location>
        <begin position="11"/>
        <end position="177"/>
    </location>
</feature>
<dbReference type="GO" id="GO:0016746">
    <property type="term" value="F:acyltransferase activity"/>
    <property type="evidence" value="ECO:0007669"/>
    <property type="project" value="UniProtKB-KW"/>
</dbReference>
<evidence type="ECO:0000313" key="2">
    <source>
        <dbReference type="EMBL" id="MDN0075828.1"/>
    </source>
</evidence>
<gene>
    <name evidence="2" type="primary">pseH</name>
    <name evidence="2" type="ORF">QU481_13120</name>
</gene>
<sequence length="177" mass="20511">MTESGSTLHQHRIRPMTHDDLELVLAWRNHQEVRSYMYTQREIELAEHARWFERASQDPDRHLLLFERDGVPQGFINLHQIAPGGIADWGFYAAPEAPRGTGRQLGHCALEHAFKELKLHKVCGQAFACNERSVGLHQRLGFRQEGILREQYFDGQEYYDVVCFGLLAAEWLANPRE</sequence>
<dbReference type="Gene3D" id="3.40.630.30">
    <property type="match status" value="1"/>
</dbReference>
<dbReference type="EC" id="2.3.1.202" evidence="2"/>
<accession>A0ABT7XPV8</accession>
<dbReference type="Pfam" id="PF13302">
    <property type="entry name" value="Acetyltransf_3"/>
    <property type="match status" value="1"/>
</dbReference>
<dbReference type="PANTHER" id="PTHR43415">
    <property type="entry name" value="SPERMIDINE N(1)-ACETYLTRANSFERASE"/>
    <property type="match status" value="1"/>
</dbReference>
<keyword evidence="2" id="KW-0808">Transferase</keyword>
<dbReference type="SUPFAM" id="SSF55729">
    <property type="entry name" value="Acyl-CoA N-acyltransferases (Nat)"/>
    <property type="match status" value="1"/>
</dbReference>
<reference evidence="2" key="1">
    <citation type="submission" date="2023-06" db="EMBL/GenBank/DDBJ databases">
        <authorList>
            <person name="Zhang S."/>
        </authorList>
    </citation>
    <scope>NUCLEOTIDE SEQUENCE</scope>
    <source>
        <strain evidence="2">SG2303</strain>
    </source>
</reference>
<dbReference type="InterPro" id="IPR016181">
    <property type="entry name" value="Acyl_CoA_acyltransferase"/>
</dbReference>
<dbReference type="PROSITE" id="PS51186">
    <property type="entry name" value="GNAT"/>
    <property type="match status" value="1"/>
</dbReference>
<dbReference type="NCBIfam" id="TIGR03585">
    <property type="entry name" value="PseH"/>
    <property type="match status" value="1"/>
</dbReference>
<keyword evidence="2" id="KW-0012">Acyltransferase</keyword>
<name>A0ABT7XPV8_9NEIS</name>
<evidence type="ECO:0000259" key="1">
    <source>
        <dbReference type="PROSITE" id="PS51186"/>
    </source>
</evidence>
<comment type="caution">
    <text evidence="2">The sequence shown here is derived from an EMBL/GenBank/DDBJ whole genome shotgun (WGS) entry which is preliminary data.</text>
</comment>